<feature type="domain" description="Transposase IS701-like DDE" evidence="1">
    <location>
        <begin position="8"/>
        <end position="72"/>
    </location>
</feature>
<dbReference type="InterPro" id="IPR038721">
    <property type="entry name" value="IS701-like_DDE_dom"/>
</dbReference>
<accession>A0ABP9KW09</accession>
<dbReference type="EMBL" id="BAABKC010000067">
    <property type="protein sequence ID" value="GAA5064983.1"/>
    <property type="molecule type" value="Genomic_DNA"/>
</dbReference>
<evidence type="ECO:0000313" key="3">
    <source>
        <dbReference type="Proteomes" id="UP001500124"/>
    </source>
</evidence>
<protein>
    <recommendedName>
        <fullName evidence="1">Transposase IS701-like DDE domain-containing protein</fullName>
    </recommendedName>
</protein>
<sequence>MCGVCSAPVGRKNGWQLAEFAGHHTPDGLQRLLNGAAWDAEDVRDDLQSSVAEHLGDDSGLLVIDDTCFIKTAAGRRESLANAAPLPRESRPSAGLGP</sequence>
<keyword evidence="3" id="KW-1185">Reference proteome</keyword>
<name>A0ABP9KW09_9ACTN</name>
<reference evidence="3" key="1">
    <citation type="journal article" date="2019" name="Int. J. Syst. Evol. Microbiol.">
        <title>The Global Catalogue of Microorganisms (GCM) 10K type strain sequencing project: providing services to taxonomists for standard genome sequencing and annotation.</title>
        <authorList>
            <consortium name="The Broad Institute Genomics Platform"/>
            <consortium name="The Broad Institute Genome Sequencing Center for Infectious Disease"/>
            <person name="Wu L."/>
            <person name="Ma J."/>
        </authorList>
    </citation>
    <scope>NUCLEOTIDE SEQUENCE [LARGE SCALE GENOMIC DNA]</scope>
    <source>
        <strain evidence="3">JCM 18410</strain>
    </source>
</reference>
<evidence type="ECO:0000313" key="2">
    <source>
        <dbReference type="EMBL" id="GAA5064983.1"/>
    </source>
</evidence>
<dbReference type="Pfam" id="PF13546">
    <property type="entry name" value="DDE_5"/>
    <property type="match status" value="1"/>
</dbReference>
<gene>
    <name evidence="2" type="ORF">GCM10023336_45520</name>
</gene>
<evidence type="ECO:0000259" key="1">
    <source>
        <dbReference type="Pfam" id="PF13546"/>
    </source>
</evidence>
<organism evidence="2 3">
    <name type="scientific">Streptomyces similanensis</name>
    <dbReference type="NCBI Taxonomy" id="1274988"/>
    <lineage>
        <taxon>Bacteria</taxon>
        <taxon>Bacillati</taxon>
        <taxon>Actinomycetota</taxon>
        <taxon>Actinomycetes</taxon>
        <taxon>Kitasatosporales</taxon>
        <taxon>Streptomycetaceae</taxon>
        <taxon>Streptomyces</taxon>
    </lineage>
</organism>
<comment type="caution">
    <text evidence="2">The sequence shown here is derived from an EMBL/GenBank/DDBJ whole genome shotgun (WGS) entry which is preliminary data.</text>
</comment>
<proteinExistence type="predicted"/>
<dbReference type="Proteomes" id="UP001500124">
    <property type="component" value="Unassembled WGS sequence"/>
</dbReference>